<dbReference type="PROSITE" id="PS51898">
    <property type="entry name" value="TYR_RECOMBINASE"/>
    <property type="match status" value="1"/>
</dbReference>
<dbReference type="Proteomes" id="UP000826300">
    <property type="component" value="Chromosome"/>
</dbReference>
<reference evidence="3" key="1">
    <citation type="submission" date="2021-02" db="EMBL/GenBank/DDBJ databases">
        <title>Rhodobacter shimadae sp. nov., an aerobic anoxygenic phototrophic bacterium isolated from a hot spring.</title>
        <authorList>
            <person name="Muramatsu S."/>
            <person name="Haruta S."/>
            <person name="Hirose S."/>
            <person name="Hanada S."/>
        </authorList>
    </citation>
    <scope>NUCLEOTIDE SEQUENCE</scope>
    <source>
        <strain evidence="3">N10</strain>
    </source>
</reference>
<evidence type="ECO:0000256" key="1">
    <source>
        <dbReference type="ARBA" id="ARBA00023172"/>
    </source>
</evidence>
<dbReference type="AlphaFoldDB" id="A0A8G0ZU02"/>
<dbReference type="GO" id="GO:0015074">
    <property type="term" value="P:DNA integration"/>
    <property type="evidence" value="ECO:0007669"/>
    <property type="project" value="InterPro"/>
</dbReference>
<name>A0A8G0ZU02_9RHOB</name>
<dbReference type="InterPro" id="IPR013762">
    <property type="entry name" value="Integrase-like_cat_sf"/>
</dbReference>
<feature type="domain" description="Tyr recombinase" evidence="2">
    <location>
        <begin position="1"/>
        <end position="95"/>
    </location>
</feature>
<keyword evidence="1" id="KW-0233">DNA recombination</keyword>
<dbReference type="GO" id="GO:0003677">
    <property type="term" value="F:DNA binding"/>
    <property type="evidence" value="ECO:0007669"/>
    <property type="project" value="InterPro"/>
</dbReference>
<evidence type="ECO:0000259" key="2">
    <source>
        <dbReference type="PROSITE" id="PS51898"/>
    </source>
</evidence>
<dbReference type="EMBL" id="CP069370">
    <property type="protein sequence ID" value="QYZ70052.1"/>
    <property type="molecule type" value="Genomic_DNA"/>
</dbReference>
<keyword evidence="4" id="KW-1185">Reference proteome</keyword>
<gene>
    <name evidence="3" type="ORF">JO391_00460</name>
</gene>
<dbReference type="InterPro" id="IPR011010">
    <property type="entry name" value="DNA_brk_join_enz"/>
</dbReference>
<dbReference type="KEGG" id="nsm:JO391_00460"/>
<proteinExistence type="predicted"/>
<protein>
    <submittedName>
        <fullName evidence="3">Tyrosine-type recombinase/integrase</fullName>
    </submittedName>
</protein>
<dbReference type="GO" id="GO:0006310">
    <property type="term" value="P:DNA recombination"/>
    <property type="evidence" value="ECO:0007669"/>
    <property type="project" value="UniProtKB-KW"/>
</dbReference>
<organism evidence="3 4">
    <name type="scientific">Neotabrizicola shimadae</name>
    <dbReference type="NCBI Taxonomy" id="2807096"/>
    <lineage>
        <taxon>Bacteria</taxon>
        <taxon>Pseudomonadati</taxon>
        <taxon>Pseudomonadota</taxon>
        <taxon>Alphaproteobacteria</taxon>
        <taxon>Rhodobacterales</taxon>
        <taxon>Paracoccaceae</taxon>
        <taxon>Neotabrizicola</taxon>
    </lineage>
</organism>
<dbReference type="Gene3D" id="1.10.443.10">
    <property type="entry name" value="Intergrase catalytic core"/>
    <property type="match status" value="1"/>
</dbReference>
<dbReference type="InterPro" id="IPR002104">
    <property type="entry name" value="Integrase_catalytic"/>
</dbReference>
<dbReference type="SUPFAM" id="SSF56349">
    <property type="entry name" value="DNA breaking-rejoining enzymes"/>
    <property type="match status" value="1"/>
</dbReference>
<evidence type="ECO:0000313" key="4">
    <source>
        <dbReference type="Proteomes" id="UP000826300"/>
    </source>
</evidence>
<dbReference type="RefSeq" id="WP_220662269.1">
    <property type="nucleotide sequence ID" value="NZ_CP069370.1"/>
</dbReference>
<sequence length="106" mass="11604">MAVLTTERAAALSGHVAQWGNKLVQLIKTGFNAVLKRAGLEGVTPRVLRQTAAVHMAKGGVPMEDIAQFLGHSNTQTTRQVYARFSPDHLRRAANVLEFGKIRKVQ</sequence>
<accession>A0A8G0ZU02</accession>
<dbReference type="Pfam" id="PF00589">
    <property type="entry name" value="Phage_integrase"/>
    <property type="match status" value="1"/>
</dbReference>
<evidence type="ECO:0000313" key="3">
    <source>
        <dbReference type="EMBL" id="QYZ70052.1"/>
    </source>
</evidence>